<dbReference type="InterPro" id="IPR050498">
    <property type="entry name" value="Ycf3"/>
</dbReference>
<evidence type="ECO:0000313" key="4">
    <source>
        <dbReference type="EMBL" id="MFD2832012.1"/>
    </source>
</evidence>
<reference evidence="5" key="1">
    <citation type="journal article" date="2019" name="Int. J. Syst. Evol. Microbiol.">
        <title>The Global Catalogue of Microorganisms (GCM) 10K type strain sequencing project: providing services to taxonomists for standard genome sequencing and annotation.</title>
        <authorList>
            <consortium name="The Broad Institute Genomics Platform"/>
            <consortium name="The Broad Institute Genome Sequencing Center for Infectious Disease"/>
            <person name="Wu L."/>
            <person name="Ma J."/>
        </authorList>
    </citation>
    <scope>NUCLEOTIDE SEQUENCE [LARGE SCALE GENOMIC DNA]</scope>
    <source>
        <strain evidence="5">KCTC 52925</strain>
    </source>
</reference>
<evidence type="ECO:0000256" key="1">
    <source>
        <dbReference type="ARBA" id="ARBA00022737"/>
    </source>
</evidence>
<evidence type="ECO:0000313" key="5">
    <source>
        <dbReference type="Proteomes" id="UP001597438"/>
    </source>
</evidence>
<dbReference type="PANTHER" id="PTHR44858:SF1">
    <property type="entry name" value="UDP-N-ACETYLGLUCOSAMINE--PEPTIDE N-ACETYLGLUCOSAMINYLTRANSFERASE SPINDLY-RELATED"/>
    <property type="match status" value="1"/>
</dbReference>
<dbReference type="PANTHER" id="PTHR44858">
    <property type="entry name" value="TETRATRICOPEPTIDE REPEAT PROTEIN 6"/>
    <property type="match status" value="1"/>
</dbReference>
<evidence type="ECO:0000256" key="2">
    <source>
        <dbReference type="ARBA" id="ARBA00022803"/>
    </source>
</evidence>
<dbReference type="InterPro" id="IPR011990">
    <property type="entry name" value="TPR-like_helical_dom_sf"/>
</dbReference>
<dbReference type="Pfam" id="PF13181">
    <property type="entry name" value="TPR_8"/>
    <property type="match status" value="2"/>
</dbReference>
<keyword evidence="2 3" id="KW-0802">TPR repeat</keyword>
<evidence type="ECO:0000256" key="3">
    <source>
        <dbReference type="PROSITE-ProRule" id="PRU00339"/>
    </source>
</evidence>
<dbReference type="EMBL" id="JBHUOJ010000004">
    <property type="protein sequence ID" value="MFD2832012.1"/>
    <property type="molecule type" value="Genomic_DNA"/>
</dbReference>
<dbReference type="Pfam" id="PF07719">
    <property type="entry name" value="TPR_2"/>
    <property type="match status" value="1"/>
</dbReference>
<feature type="repeat" description="TPR" evidence="3">
    <location>
        <begin position="75"/>
        <end position="108"/>
    </location>
</feature>
<comment type="caution">
    <text evidence="4">The sequence shown here is derived from an EMBL/GenBank/DDBJ whole genome shotgun (WGS) entry which is preliminary data.</text>
</comment>
<organism evidence="4 5">
    <name type="scientific">Christiangramia antarctica</name>
    <dbReference type="NCBI Taxonomy" id="2058158"/>
    <lineage>
        <taxon>Bacteria</taxon>
        <taxon>Pseudomonadati</taxon>
        <taxon>Bacteroidota</taxon>
        <taxon>Flavobacteriia</taxon>
        <taxon>Flavobacteriales</taxon>
        <taxon>Flavobacteriaceae</taxon>
        <taxon>Christiangramia</taxon>
    </lineage>
</organism>
<name>A0ABW5X043_9FLAO</name>
<dbReference type="Pfam" id="PF13432">
    <property type="entry name" value="TPR_16"/>
    <property type="match status" value="1"/>
</dbReference>
<dbReference type="PROSITE" id="PS50005">
    <property type="entry name" value="TPR"/>
    <property type="match status" value="2"/>
</dbReference>
<sequence length="454" mass="52241">MQKLIYILMLVLLGFSSKSQEVQRPFQEVNQDDLGNVSDEFQENFFEALKQKGIENYEKAITSLEKCLQIDASNAVVYFELGKNYQNLKKYDEAVQNFQKAHELLPQKESILQYLLDTYKETGNISEGISTVQKLTKLDPKYEQDLIGFYILNEDYDKALAVIDKLDENLGVNAYRNAMRRQIYSRTNNTDAQISNLEKSIGANPEIEQNYLNLIYIYSENGEEKEAFRIAEELLETNPGSSLAHLALYKFYLDQSKTEKAITSMKIVFQSEEIDAESKFKVLNDFMNFVQKNPEYEKELIDITGKLSEWENTPQLYEQLGDYHLSKNNFEDALTFFELGIATDEDNFELLKKTLLLQLKAGKYESASNLTKNGLEVFPSQPLLYLLQGVALNNQDNYAAAAESLEEGLDYLIEDEKMEMDFYTELMKAYLGLNNAEKVNDFKTRAAALKKLIN</sequence>
<dbReference type="SUPFAM" id="SSF48452">
    <property type="entry name" value="TPR-like"/>
    <property type="match status" value="2"/>
</dbReference>
<feature type="repeat" description="TPR" evidence="3">
    <location>
        <begin position="314"/>
        <end position="347"/>
    </location>
</feature>
<dbReference type="RefSeq" id="WP_251739584.1">
    <property type="nucleotide sequence ID" value="NZ_JBHUOJ010000004.1"/>
</dbReference>
<dbReference type="PROSITE" id="PS50293">
    <property type="entry name" value="TPR_REGION"/>
    <property type="match status" value="1"/>
</dbReference>
<gene>
    <name evidence="4" type="ORF">ACFSYS_01845</name>
</gene>
<protein>
    <submittedName>
        <fullName evidence="4">Tetratricopeptide repeat protein</fullName>
    </submittedName>
</protein>
<accession>A0ABW5X043</accession>
<keyword evidence="1" id="KW-0677">Repeat</keyword>
<keyword evidence="5" id="KW-1185">Reference proteome</keyword>
<dbReference type="InterPro" id="IPR019734">
    <property type="entry name" value="TPR_rpt"/>
</dbReference>
<dbReference type="SMART" id="SM00028">
    <property type="entry name" value="TPR"/>
    <property type="match status" value="5"/>
</dbReference>
<dbReference type="Proteomes" id="UP001597438">
    <property type="component" value="Unassembled WGS sequence"/>
</dbReference>
<proteinExistence type="predicted"/>
<dbReference type="InterPro" id="IPR013105">
    <property type="entry name" value="TPR_2"/>
</dbReference>
<dbReference type="Gene3D" id="1.25.40.10">
    <property type="entry name" value="Tetratricopeptide repeat domain"/>
    <property type="match status" value="3"/>
</dbReference>